<accession>D8RVS2</accession>
<evidence type="ECO:0000256" key="2">
    <source>
        <dbReference type="ARBA" id="ARBA00022679"/>
    </source>
</evidence>
<dbReference type="EMBL" id="GL377591">
    <property type="protein sequence ID" value="EFJ24007.1"/>
    <property type="molecule type" value="Genomic_DNA"/>
</dbReference>
<evidence type="ECO:0000256" key="1">
    <source>
        <dbReference type="ARBA" id="ARBA00022603"/>
    </source>
</evidence>
<keyword evidence="1" id="KW-0489">Methyltransferase</keyword>
<organism evidence="6">
    <name type="scientific">Selaginella moellendorffii</name>
    <name type="common">Spikemoss</name>
    <dbReference type="NCBI Taxonomy" id="88036"/>
    <lineage>
        <taxon>Eukaryota</taxon>
        <taxon>Viridiplantae</taxon>
        <taxon>Streptophyta</taxon>
        <taxon>Embryophyta</taxon>
        <taxon>Tracheophyta</taxon>
        <taxon>Lycopodiopsida</taxon>
        <taxon>Selaginellales</taxon>
        <taxon>Selaginellaceae</taxon>
        <taxon>Selaginella</taxon>
    </lineage>
</organism>
<reference evidence="5 6" key="1">
    <citation type="journal article" date="2011" name="Science">
        <title>The Selaginella genome identifies genetic changes associated with the evolution of vascular plants.</title>
        <authorList>
            <person name="Banks J.A."/>
            <person name="Nishiyama T."/>
            <person name="Hasebe M."/>
            <person name="Bowman J.L."/>
            <person name="Gribskov M."/>
            <person name="dePamphilis C."/>
            <person name="Albert V.A."/>
            <person name="Aono N."/>
            <person name="Aoyama T."/>
            <person name="Ambrose B.A."/>
            <person name="Ashton N.W."/>
            <person name="Axtell M.J."/>
            <person name="Barker E."/>
            <person name="Barker M.S."/>
            <person name="Bennetzen J.L."/>
            <person name="Bonawitz N.D."/>
            <person name="Chapple C."/>
            <person name="Cheng C."/>
            <person name="Correa L.G."/>
            <person name="Dacre M."/>
            <person name="DeBarry J."/>
            <person name="Dreyer I."/>
            <person name="Elias M."/>
            <person name="Engstrom E.M."/>
            <person name="Estelle M."/>
            <person name="Feng L."/>
            <person name="Finet C."/>
            <person name="Floyd S.K."/>
            <person name="Frommer W.B."/>
            <person name="Fujita T."/>
            <person name="Gramzow L."/>
            <person name="Gutensohn M."/>
            <person name="Harholt J."/>
            <person name="Hattori M."/>
            <person name="Heyl A."/>
            <person name="Hirai T."/>
            <person name="Hiwatashi Y."/>
            <person name="Ishikawa M."/>
            <person name="Iwata M."/>
            <person name="Karol K.G."/>
            <person name="Koehler B."/>
            <person name="Kolukisaoglu U."/>
            <person name="Kubo M."/>
            <person name="Kurata T."/>
            <person name="Lalonde S."/>
            <person name="Li K."/>
            <person name="Li Y."/>
            <person name="Litt A."/>
            <person name="Lyons E."/>
            <person name="Manning G."/>
            <person name="Maruyama T."/>
            <person name="Michael T.P."/>
            <person name="Mikami K."/>
            <person name="Miyazaki S."/>
            <person name="Morinaga S."/>
            <person name="Murata T."/>
            <person name="Mueller-Roeber B."/>
            <person name="Nelson D.R."/>
            <person name="Obara M."/>
            <person name="Oguri Y."/>
            <person name="Olmstead R.G."/>
            <person name="Onodera N."/>
            <person name="Petersen B.L."/>
            <person name="Pils B."/>
            <person name="Prigge M."/>
            <person name="Rensing S.A."/>
            <person name="Riano-Pachon D.M."/>
            <person name="Roberts A.W."/>
            <person name="Sato Y."/>
            <person name="Scheller H.V."/>
            <person name="Schulz B."/>
            <person name="Schulz C."/>
            <person name="Shakirov E.V."/>
            <person name="Shibagaki N."/>
            <person name="Shinohara N."/>
            <person name="Shippen D.E."/>
            <person name="Soerensen I."/>
            <person name="Sotooka R."/>
            <person name="Sugimoto N."/>
            <person name="Sugita M."/>
            <person name="Sumikawa N."/>
            <person name="Tanurdzic M."/>
            <person name="Theissen G."/>
            <person name="Ulvskov P."/>
            <person name="Wakazuki S."/>
            <person name="Weng J.K."/>
            <person name="Willats W.W."/>
            <person name="Wipf D."/>
            <person name="Wolf P.G."/>
            <person name="Yang L."/>
            <person name="Zimmer A.D."/>
            <person name="Zhu Q."/>
            <person name="Mitros T."/>
            <person name="Hellsten U."/>
            <person name="Loque D."/>
            <person name="Otillar R."/>
            <person name="Salamov A."/>
            <person name="Schmutz J."/>
            <person name="Shapiro H."/>
            <person name="Lindquist E."/>
            <person name="Lucas S."/>
            <person name="Rokhsar D."/>
            <person name="Grigoriev I.V."/>
        </authorList>
    </citation>
    <scope>NUCLEOTIDE SEQUENCE [LARGE SCALE GENOMIC DNA]</scope>
</reference>
<dbReference type="HOGENOM" id="CLU_802648_0_0_1"/>
<evidence type="ECO:0000259" key="4">
    <source>
        <dbReference type="Pfam" id="PF03291"/>
    </source>
</evidence>
<dbReference type="InterPro" id="IPR004971">
    <property type="entry name" value="mRNA_G-N7_MeTrfase_dom"/>
</dbReference>
<dbReference type="Pfam" id="PF03291">
    <property type="entry name" value="mRNA_G-N7_MeTrfase"/>
    <property type="match status" value="1"/>
</dbReference>
<sequence length="346" mass="38206">MGELPCEQRENGEVKCLAVLCGSLVAGYVCTGSFELFAWDAADRRWSFCHGQETGSTRVPELVALDDTGILVFEQDHLLLFSALDCLPVRVESPASLFHPRGRGEAIDALRWLQGDGIGVGRVEARAEDFGSDLTTQLLHLLRGGVVTERECPVSKVGVGGCYGDLGVDDMPYESRFCQADRLTYKLLSTQFDVPFMKMLWNGGKLPRSGTLKGSFWKAKTQYRGKSSAFVAVSPPTFLPSLCLPALEGAVNDCPEYIVFFDAWEKLAREYGLELVMHANYQEFARITKSYSLPNTSSLFTGFFKLYTVGHPSLACPKPPASPRWCLQAIRPALARTRCCTGLYVQ</sequence>
<dbReference type="Gramene" id="EFJ24007">
    <property type="protein sequence ID" value="EFJ24007"/>
    <property type="gene ID" value="SELMODRAFT_415328"/>
</dbReference>
<dbReference type="GO" id="GO:0004482">
    <property type="term" value="F:mRNA 5'-cap (guanine-N7-)-methyltransferase activity"/>
    <property type="evidence" value="ECO:0007669"/>
    <property type="project" value="UniProtKB-EC"/>
</dbReference>
<dbReference type="Proteomes" id="UP000001514">
    <property type="component" value="Unassembled WGS sequence"/>
</dbReference>
<gene>
    <name evidence="5" type="ORF">SELMODRAFT_415328</name>
</gene>
<evidence type="ECO:0000313" key="6">
    <source>
        <dbReference type="Proteomes" id="UP000001514"/>
    </source>
</evidence>
<evidence type="ECO:0000313" key="5">
    <source>
        <dbReference type="EMBL" id="EFJ24007.1"/>
    </source>
</evidence>
<keyword evidence="6" id="KW-1185">Reference proteome</keyword>
<proteinExistence type="predicted"/>
<dbReference type="Gene3D" id="3.40.50.150">
    <property type="entry name" value="Vaccinia Virus protein VP39"/>
    <property type="match status" value="1"/>
</dbReference>
<comment type="catalytic activity">
    <reaction evidence="3">
        <text>a 5'-end (5'-triphosphoguanosine)-ribonucleoside in mRNA + S-adenosyl-L-methionine = a 5'-end (N(7)-methyl 5'-triphosphoguanosine)-ribonucleoside in mRNA + S-adenosyl-L-homocysteine</text>
        <dbReference type="Rhea" id="RHEA:67008"/>
        <dbReference type="Rhea" id="RHEA-COMP:17166"/>
        <dbReference type="Rhea" id="RHEA-COMP:17167"/>
        <dbReference type="ChEBI" id="CHEBI:57856"/>
        <dbReference type="ChEBI" id="CHEBI:59789"/>
        <dbReference type="ChEBI" id="CHEBI:156461"/>
        <dbReference type="ChEBI" id="CHEBI:167617"/>
        <dbReference type="EC" id="2.1.1.56"/>
    </reaction>
</comment>
<dbReference type="InterPro" id="IPR029063">
    <property type="entry name" value="SAM-dependent_MTases_sf"/>
</dbReference>
<dbReference type="AlphaFoldDB" id="D8RVS2"/>
<dbReference type="KEGG" id="smo:SELMODRAFT_415328"/>
<keyword evidence="2" id="KW-0808">Transferase</keyword>
<protein>
    <recommendedName>
        <fullName evidence="4">mRNA cap 0 methyltransferase domain-containing protein</fullName>
    </recommendedName>
</protein>
<name>D8RVS2_SELML</name>
<dbReference type="InParanoid" id="D8RVS2"/>
<evidence type="ECO:0000256" key="3">
    <source>
        <dbReference type="ARBA" id="ARBA00044712"/>
    </source>
</evidence>
<feature type="domain" description="MRNA cap 0 methyltransferase" evidence="4">
    <location>
        <begin position="247"/>
        <end position="286"/>
    </location>
</feature>